<feature type="domain" description="SsuA/THI5-like" evidence="2">
    <location>
        <begin position="61"/>
        <end position="188"/>
    </location>
</feature>
<comment type="caution">
    <text evidence="3">The sequence shown here is derived from an EMBL/GenBank/DDBJ whole genome shotgun (WGS) entry which is preliminary data.</text>
</comment>
<dbReference type="RefSeq" id="WP_271276851.1">
    <property type="nucleotide sequence ID" value="NZ_BAABFD010000012.1"/>
</dbReference>
<dbReference type="PROSITE" id="PS51257">
    <property type="entry name" value="PROKAR_LIPOPROTEIN"/>
    <property type="match status" value="1"/>
</dbReference>
<organism evidence="3 4">
    <name type="scientific">Nonomuraea ferruginea</name>
    <dbReference type="NCBI Taxonomy" id="46174"/>
    <lineage>
        <taxon>Bacteria</taxon>
        <taxon>Bacillati</taxon>
        <taxon>Actinomycetota</taxon>
        <taxon>Actinomycetes</taxon>
        <taxon>Streptosporangiales</taxon>
        <taxon>Streptosporangiaceae</taxon>
        <taxon>Nonomuraea</taxon>
    </lineage>
</organism>
<dbReference type="Proteomes" id="UP001212498">
    <property type="component" value="Unassembled WGS sequence"/>
</dbReference>
<proteinExistence type="predicted"/>
<evidence type="ECO:0000313" key="3">
    <source>
        <dbReference type="EMBL" id="MDA0642282.1"/>
    </source>
</evidence>
<dbReference type="PANTHER" id="PTHR30024">
    <property type="entry name" value="ALIPHATIC SULFONATES-BINDING PROTEIN-RELATED"/>
    <property type="match status" value="1"/>
</dbReference>
<keyword evidence="1" id="KW-0732">Signal</keyword>
<evidence type="ECO:0000313" key="4">
    <source>
        <dbReference type="Proteomes" id="UP001212498"/>
    </source>
</evidence>
<protein>
    <submittedName>
        <fullName evidence="3">ABC transporter substrate-binding protein</fullName>
    </submittedName>
</protein>
<name>A0ABT4SYF7_9ACTN</name>
<evidence type="ECO:0000259" key="2">
    <source>
        <dbReference type="Pfam" id="PF09084"/>
    </source>
</evidence>
<feature type="chain" id="PRO_5045957668" evidence="1">
    <location>
        <begin position="20"/>
        <end position="190"/>
    </location>
</feature>
<keyword evidence="4" id="KW-1185">Reference proteome</keyword>
<accession>A0ABT4SYF7</accession>
<sequence>MIHRRSLLTAALLVPLVTACVPGESGTATPASGRLRLDYAYYNPLSLVIRQQRWLEDALPGTEVTWVLSAGSNKANENLRGETIDLGSTAGAAALQARANGTPIKTVGIYTRPEWAALVVAKDSPITEVSGLKGKKVAATKGTDPYFFLLQALEEAGLDGTDVEVVNLQHADGKTALERGDVDAWSGLTR</sequence>
<dbReference type="InterPro" id="IPR015168">
    <property type="entry name" value="SsuA/THI5"/>
</dbReference>
<dbReference type="PANTHER" id="PTHR30024:SF21">
    <property type="entry name" value="ABC TRANSPORTER SUBSTRATE-BINDING PROTEIN"/>
    <property type="match status" value="1"/>
</dbReference>
<evidence type="ECO:0000256" key="1">
    <source>
        <dbReference type="SAM" id="SignalP"/>
    </source>
</evidence>
<feature type="signal peptide" evidence="1">
    <location>
        <begin position="1"/>
        <end position="19"/>
    </location>
</feature>
<dbReference type="SUPFAM" id="SSF53850">
    <property type="entry name" value="Periplasmic binding protein-like II"/>
    <property type="match status" value="1"/>
</dbReference>
<dbReference type="EMBL" id="JAPNUD010000038">
    <property type="protein sequence ID" value="MDA0642282.1"/>
    <property type="molecule type" value="Genomic_DNA"/>
</dbReference>
<dbReference type="Gene3D" id="3.40.190.10">
    <property type="entry name" value="Periplasmic binding protein-like II"/>
    <property type="match status" value="2"/>
</dbReference>
<dbReference type="Pfam" id="PF09084">
    <property type="entry name" value="NMT1"/>
    <property type="match status" value="1"/>
</dbReference>
<gene>
    <name evidence="3" type="ORF">OUY24_16735</name>
</gene>
<reference evidence="3 4" key="1">
    <citation type="submission" date="2022-11" db="EMBL/GenBank/DDBJ databases">
        <title>Nonomuraea corallina sp. nov., a new species of the genus Nonomuraea isolated from sea side sediment in Thai sea.</title>
        <authorList>
            <person name="Ngamcharungchit C."/>
            <person name="Matsumoto A."/>
            <person name="Suriyachadkun C."/>
            <person name="Panbangred W."/>
            <person name="Inahashi Y."/>
            <person name="Intra B."/>
        </authorList>
    </citation>
    <scope>NUCLEOTIDE SEQUENCE [LARGE SCALE GENOMIC DNA]</scope>
    <source>
        <strain evidence="3 4">DSM 43553</strain>
    </source>
</reference>